<protein>
    <submittedName>
        <fullName evidence="6">AGPHD1</fullName>
        <ecNumber evidence="6">2.7.1.81</ecNumber>
    </submittedName>
</protein>
<keyword evidence="4 6" id="KW-0808">Transferase</keyword>
<reference evidence="6" key="1">
    <citation type="submission" date="2021-01" db="EMBL/GenBank/DDBJ databases">
        <authorList>
            <person name="Li R."/>
            <person name="Bekaert M."/>
        </authorList>
    </citation>
    <scope>NUCLEOTIDE SEQUENCE</scope>
    <source>
        <strain evidence="6">Farmed</strain>
    </source>
</reference>
<dbReference type="OrthoDB" id="9973935at2759"/>
<gene>
    <name evidence="6" type="ORF">SPHA_40903</name>
</gene>
<comment type="subcellular location">
    <subcellularLocation>
        <location evidence="1">Cytoplasm</location>
    </subcellularLocation>
</comment>
<dbReference type="GO" id="GO:0005737">
    <property type="term" value="C:cytoplasm"/>
    <property type="evidence" value="ECO:0007669"/>
    <property type="project" value="UniProtKB-SubCell"/>
</dbReference>
<evidence type="ECO:0000256" key="4">
    <source>
        <dbReference type="ARBA" id="ARBA00022679"/>
    </source>
</evidence>
<evidence type="ECO:0000256" key="2">
    <source>
        <dbReference type="ARBA" id="ARBA00006219"/>
    </source>
</evidence>
<dbReference type="EC" id="2.7.1.81" evidence="6"/>
<dbReference type="InterPro" id="IPR011009">
    <property type="entry name" value="Kinase-like_dom_sf"/>
</dbReference>
<dbReference type="EMBL" id="CAHIKZ030001946">
    <property type="protein sequence ID" value="CAE1277863.1"/>
    <property type="molecule type" value="Genomic_DNA"/>
</dbReference>
<evidence type="ECO:0000313" key="6">
    <source>
        <dbReference type="EMBL" id="CAE1277863.1"/>
    </source>
</evidence>
<dbReference type="InterPro" id="IPR050249">
    <property type="entry name" value="Pseudomonas-type_ThrB"/>
</dbReference>
<keyword evidence="3" id="KW-0963">Cytoplasm</keyword>
<dbReference type="AlphaFoldDB" id="A0A812CKT4"/>
<evidence type="ECO:0000256" key="3">
    <source>
        <dbReference type="ARBA" id="ARBA00022490"/>
    </source>
</evidence>
<dbReference type="PANTHER" id="PTHR21064">
    <property type="entry name" value="AMINOGLYCOSIDE PHOSPHOTRANSFERASE DOMAIN-CONTAINING PROTEIN-RELATED"/>
    <property type="match status" value="1"/>
</dbReference>
<dbReference type="Proteomes" id="UP000597762">
    <property type="component" value="Unassembled WGS sequence"/>
</dbReference>
<comment type="similarity">
    <text evidence="2">Belongs to the aminoglycoside phosphotransferase family.</text>
</comment>
<name>A0A812CKT4_ACAPH</name>
<evidence type="ECO:0000256" key="5">
    <source>
        <dbReference type="ARBA" id="ARBA00022777"/>
    </source>
</evidence>
<evidence type="ECO:0000313" key="7">
    <source>
        <dbReference type="Proteomes" id="UP000597762"/>
    </source>
</evidence>
<dbReference type="PANTHER" id="PTHR21064:SF1">
    <property type="entry name" value="HYDROXYLYSINE KINASE"/>
    <property type="match status" value="1"/>
</dbReference>
<dbReference type="GO" id="GO:0047992">
    <property type="term" value="F:hydroxylysine kinase activity"/>
    <property type="evidence" value="ECO:0007669"/>
    <property type="project" value="UniProtKB-EC"/>
</dbReference>
<keyword evidence="5" id="KW-0418">Kinase</keyword>
<comment type="caution">
    <text evidence="6">The sequence shown here is derived from an EMBL/GenBank/DDBJ whole genome shotgun (WGS) entry which is preliminary data.</text>
</comment>
<accession>A0A812CKT4</accession>
<dbReference type="SUPFAM" id="SSF56112">
    <property type="entry name" value="Protein kinase-like (PK-like)"/>
    <property type="match status" value="1"/>
</dbReference>
<keyword evidence="7" id="KW-1185">Reference proteome</keyword>
<sequence length="287" mass="33360">MVSNLMSRLYGMDVINWEELVSYDDRNFLVSVHKEHKNPHLDSVDPNGYLLKVFNLRDSQIPQYIDALYAMTDFIRQKKVPTPERIPNLDGKFFSLQKIYTDLDNPSCTEYREYIVVLQTFIPGSTLDKVPLTPPLFYKCGKFTGFIDKALKDFYHSYYENHQSIWSMEFIPKLKDFTFAIEDQKKHQVVNEVIDAYKWQILPLFPEFQKGQIHGDMNLLNILAQEKPSLTVSTTSTTDNNSSYCVTEDKDRDYILCGIIDFADATHSCPKRVEYNGELCVGICLRQ</sequence>
<evidence type="ECO:0000256" key="1">
    <source>
        <dbReference type="ARBA" id="ARBA00004496"/>
    </source>
</evidence>
<proteinExistence type="inferred from homology"/>
<organism evidence="6 7">
    <name type="scientific">Acanthosepion pharaonis</name>
    <name type="common">Pharaoh cuttlefish</name>
    <name type="synonym">Sepia pharaonis</name>
    <dbReference type="NCBI Taxonomy" id="158019"/>
    <lineage>
        <taxon>Eukaryota</taxon>
        <taxon>Metazoa</taxon>
        <taxon>Spiralia</taxon>
        <taxon>Lophotrochozoa</taxon>
        <taxon>Mollusca</taxon>
        <taxon>Cephalopoda</taxon>
        <taxon>Coleoidea</taxon>
        <taxon>Decapodiformes</taxon>
        <taxon>Sepiida</taxon>
        <taxon>Sepiina</taxon>
        <taxon>Sepiidae</taxon>
        <taxon>Acanthosepion</taxon>
    </lineage>
</organism>